<dbReference type="GO" id="GO:0000156">
    <property type="term" value="F:phosphorelay response regulator activity"/>
    <property type="evidence" value="ECO:0007669"/>
    <property type="project" value="TreeGrafter"/>
</dbReference>
<keyword evidence="2" id="KW-0902">Two-component regulatory system</keyword>
<dbReference type="SMART" id="SM00448">
    <property type="entry name" value="REC"/>
    <property type="match status" value="1"/>
</dbReference>
<organism evidence="10 11">
    <name type="scientific">Candidatus Gottesmanbacteria bacterium RIFCSPHIGHO2_01_FULL_40_15</name>
    <dbReference type="NCBI Taxonomy" id="1798376"/>
    <lineage>
        <taxon>Bacteria</taxon>
        <taxon>Candidatus Gottesmaniibacteriota</taxon>
    </lineage>
</organism>
<dbReference type="PROSITE" id="PS50110">
    <property type="entry name" value="RESPONSE_REGULATORY"/>
    <property type="match status" value="1"/>
</dbReference>
<feature type="DNA-binding region" description="OmpR/PhoB-type" evidence="7">
    <location>
        <begin position="125"/>
        <end position="223"/>
    </location>
</feature>
<dbReference type="Gene3D" id="6.10.250.690">
    <property type="match status" value="1"/>
</dbReference>
<dbReference type="InterPro" id="IPR039420">
    <property type="entry name" value="WalR-like"/>
</dbReference>
<dbReference type="PROSITE" id="PS51755">
    <property type="entry name" value="OMPR_PHOB"/>
    <property type="match status" value="1"/>
</dbReference>
<dbReference type="InterPro" id="IPR036388">
    <property type="entry name" value="WH-like_DNA-bd_sf"/>
</dbReference>
<dbReference type="SMART" id="SM00862">
    <property type="entry name" value="Trans_reg_C"/>
    <property type="match status" value="1"/>
</dbReference>
<evidence type="ECO:0000256" key="2">
    <source>
        <dbReference type="ARBA" id="ARBA00023012"/>
    </source>
</evidence>
<dbReference type="InterPro" id="IPR001789">
    <property type="entry name" value="Sig_transdc_resp-reg_receiver"/>
</dbReference>
<keyword evidence="3" id="KW-0805">Transcription regulation</keyword>
<keyword evidence="5" id="KW-0804">Transcription</keyword>
<dbReference type="Proteomes" id="UP000177354">
    <property type="component" value="Unassembled WGS sequence"/>
</dbReference>
<dbReference type="PANTHER" id="PTHR48111:SF1">
    <property type="entry name" value="TWO-COMPONENT RESPONSE REGULATOR ORR33"/>
    <property type="match status" value="1"/>
</dbReference>
<dbReference type="PANTHER" id="PTHR48111">
    <property type="entry name" value="REGULATOR OF RPOS"/>
    <property type="match status" value="1"/>
</dbReference>
<proteinExistence type="predicted"/>
<dbReference type="Gene3D" id="1.10.10.10">
    <property type="entry name" value="Winged helix-like DNA-binding domain superfamily/Winged helix DNA-binding domain"/>
    <property type="match status" value="1"/>
</dbReference>
<evidence type="ECO:0000256" key="3">
    <source>
        <dbReference type="ARBA" id="ARBA00023015"/>
    </source>
</evidence>
<dbReference type="AlphaFoldDB" id="A0A1F5Z6W1"/>
<dbReference type="Pfam" id="PF00486">
    <property type="entry name" value="Trans_reg_C"/>
    <property type="match status" value="1"/>
</dbReference>
<dbReference type="Gene3D" id="3.40.50.2300">
    <property type="match status" value="1"/>
</dbReference>
<feature type="domain" description="Response regulatory" evidence="8">
    <location>
        <begin position="4"/>
        <end position="118"/>
    </location>
</feature>
<dbReference type="CDD" id="cd00383">
    <property type="entry name" value="trans_reg_C"/>
    <property type="match status" value="1"/>
</dbReference>
<evidence type="ECO:0000256" key="4">
    <source>
        <dbReference type="ARBA" id="ARBA00023125"/>
    </source>
</evidence>
<gene>
    <name evidence="10" type="ORF">A2777_02175</name>
</gene>
<evidence type="ECO:0008006" key="12">
    <source>
        <dbReference type="Google" id="ProtNLM"/>
    </source>
</evidence>
<dbReference type="GO" id="GO:0000976">
    <property type="term" value="F:transcription cis-regulatory region binding"/>
    <property type="evidence" value="ECO:0007669"/>
    <property type="project" value="TreeGrafter"/>
</dbReference>
<sequence length="223" mass="25469">MIKTVMVIEDEQDVRKFINNLLLDHGYSVVEASDGVKALDLIESRRPDLVILDLGLPKLSGESVMTEIRKKFPDMPVVILTAKDAVSDIVKGFNLGADDYITKPFKGEELIARAKARLKHLEHGGTILKVGNLELNTKTFEVKRGEDRISLSHKEYELLQYLMINAGRVLTRDMILQRIWLTADYIEPRVVDVYIGYLRKKIDNNQNKQLINTVRGFGYVIRE</sequence>
<evidence type="ECO:0000256" key="7">
    <source>
        <dbReference type="PROSITE-ProRule" id="PRU01091"/>
    </source>
</evidence>
<reference evidence="10 11" key="1">
    <citation type="journal article" date="2016" name="Nat. Commun.">
        <title>Thousands of microbial genomes shed light on interconnected biogeochemical processes in an aquifer system.</title>
        <authorList>
            <person name="Anantharaman K."/>
            <person name="Brown C.T."/>
            <person name="Hug L.A."/>
            <person name="Sharon I."/>
            <person name="Castelle C.J."/>
            <person name="Probst A.J."/>
            <person name="Thomas B.C."/>
            <person name="Singh A."/>
            <person name="Wilkins M.J."/>
            <person name="Karaoz U."/>
            <person name="Brodie E.L."/>
            <person name="Williams K.H."/>
            <person name="Hubbard S.S."/>
            <person name="Banfield J.F."/>
        </authorList>
    </citation>
    <scope>NUCLEOTIDE SEQUENCE [LARGE SCALE GENOMIC DNA]</scope>
</reference>
<comment type="caution">
    <text evidence="10">The sequence shown here is derived from an EMBL/GenBank/DDBJ whole genome shotgun (WGS) entry which is preliminary data.</text>
</comment>
<dbReference type="EMBL" id="MFJF01000005">
    <property type="protein sequence ID" value="OGG08170.1"/>
    <property type="molecule type" value="Genomic_DNA"/>
</dbReference>
<evidence type="ECO:0000313" key="10">
    <source>
        <dbReference type="EMBL" id="OGG08170.1"/>
    </source>
</evidence>
<dbReference type="SUPFAM" id="SSF52172">
    <property type="entry name" value="CheY-like"/>
    <property type="match status" value="1"/>
</dbReference>
<protein>
    <recommendedName>
        <fullName evidence="12">DNA-binding response regulator</fullName>
    </recommendedName>
</protein>
<feature type="domain" description="OmpR/PhoB-type" evidence="9">
    <location>
        <begin position="125"/>
        <end position="223"/>
    </location>
</feature>
<evidence type="ECO:0000259" key="9">
    <source>
        <dbReference type="PROSITE" id="PS51755"/>
    </source>
</evidence>
<dbReference type="GO" id="GO:0005829">
    <property type="term" value="C:cytosol"/>
    <property type="evidence" value="ECO:0007669"/>
    <property type="project" value="TreeGrafter"/>
</dbReference>
<evidence type="ECO:0000256" key="1">
    <source>
        <dbReference type="ARBA" id="ARBA00022553"/>
    </source>
</evidence>
<dbReference type="GO" id="GO:0006355">
    <property type="term" value="P:regulation of DNA-templated transcription"/>
    <property type="evidence" value="ECO:0007669"/>
    <property type="project" value="InterPro"/>
</dbReference>
<dbReference type="InterPro" id="IPR001867">
    <property type="entry name" value="OmpR/PhoB-type_DNA-bd"/>
</dbReference>
<keyword evidence="1 6" id="KW-0597">Phosphoprotein</keyword>
<accession>A0A1F5Z6W1</accession>
<dbReference type="InterPro" id="IPR011006">
    <property type="entry name" value="CheY-like_superfamily"/>
</dbReference>
<dbReference type="GO" id="GO:0032993">
    <property type="term" value="C:protein-DNA complex"/>
    <property type="evidence" value="ECO:0007669"/>
    <property type="project" value="TreeGrafter"/>
</dbReference>
<keyword evidence="4 7" id="KW-0238">DNA-binding</keyword>
<dbReference type="CDD" id="cd17574">
    <property type="entry name" value="REC_OmpR"/>
    <property type="match status" value="1"/>
</dbReference>
<evidence type="ECO:0000313" key="11">
    <source>
        <dbReference type="Proteomes" id="UP000177354"/>
    </source>
</evidence>
<name>A0A1F5Z6W1_9BACT</name>
<evidence type="ECO:0000256" key="6">
    <source>
        <dbReference type="PROSITE-ProRule" id="PRU00169"/>
    </source>
</evidence>
<evidence type="ECO:0000259" key="8">
    <source>
        <dbReference type="PROSITE" id="PS50110"/>
    </source>
</evidence>
<dbReference type="Pfam" id="PF00072">
    <property type="entry name" value="Response_reg"/>
    <property type="match status" value="1"/>
</dbReference>
<feature type="modified residue" description="4-aspartylphosphate" evidence="6">
    <location>
        <position position="53"/>
    </location>
</feature>
<evidence type="ECO:0000256" key="5">
    <source>
        <dbReference type="ARBA" id="ARBA00023163"/>
    </source>
</evidence>
<dbReference type="FunFam" id="1.10.10.10:FF:000005">
    <property type="entry name" value="Two-component system response regulator"/>
    <property type="match status" value="1"/>
</dbReference>